<dbReference type="EMBL" id="ML994679">
    <property type="protein sequence ID" value="KAF2178048.1"/>
    <property type="molecule type" value="Genomic_DNA"/>
</dbReference>
<feature type="transmembrane region" description="Helical" evidence="2">
    <location>
        <begin position="279"/>
        <end position="301"/>
    </location>
</feature>
<evidence type="ECO:0000313" key="3">
    <source>
        <dbReference type="EMBL" id="KAF2178048.1"/>
    </source>
</evidence>
<feature type="compositionally biased region" description="Basic and acidic residues" evidence="1">
    <location>
        <begin position="117"/>
        <end position="130"/>
    </location>
</feature>
<evidence type="ECO:0008006" key="5">
    <source>
        <dbReference type="Google" id="ProtNLM"/>
    </source>
</evidence>
<keyword evidence="2" id="KW-1133">Transmembrane helix</keyword>
<dbReference type="AlphaFoldDB" id="A0A6A6DHX1"/>
<accession>A0A6A6DHX1</accession>
<feature type="compositionally biased region" description="Basic and acidic residues" evidence="1">
    <location>
        <begin position="225"/>
        <end position="236"/>
    </location>
</feature>
<organism evidence="3 4">
    <name type="scientific">Zopfia rhizophila CBS 207.26</name>
    <dbReference type="NCBI Taxonomy" id="1314779"/>
    <lineage>
        <taxon>Eukaryota</taxon>
        <taxon>Fungi</taxon>
        <taxon>Dikarya</taxon>
        <taxon>Ascomycota</taxon>
        <taxon>Pezizomycotina</taxon>
        <taxon>Dothideomycetes</taxon>
        <taxon>Dothideomycetes incertae sedis</taxon>
        <taxon>Zopfiaceae</taxon>
        <taxon>Zopfia</taxon>
    </lineage>
</organism>
<feature type="compositionally biased region" description="Basic and acidic residues" evidence="1">
    <location>
        <begin position="142"/>
        <end position="162"/>
    </location>
</feature>
<feature type="compositionally biased region" description="Polar residues" evidence="1">
    <location>
        <begin position="20"/>
        <end position="34"/>
    </location>
</feature>
<protein>
    <recommendedName>
        <fullName evidence="5">Transglycosylase SLT domain-containing protein</fullName>
    </recommendedName>
</protein>
<dbReference type="Proteomes" id="UP000800200">
    <property type="component" value="Unassembled WGS sequence"/>
</dbReference>
<gene>
    <name evidence="3" type="ORF">K469DRAFT_719210</name>
</gene>
<evidence type="ECO:0000256" key="1">
    <source>
        <dbReference type="SAM" id="MobiDB-lite"/>
    </source>
</evidence>
<evidence type="ECO:0000256" key="2">
    <source>
        <dbReference type="SAM" id="Phobius"/>
    </source>
</evidence>
<keyword evidence="2" id="KW-0472">Membrane</keyword>
<keyword evidence="2" id="KW-0812">Transmembrane</keyword>
<sequence length="537" mass="60136">MDRQYPEYPQYDYPRPKTYHSATPSTHVSSAYSSAATLTRPAPAALKALHETRDKRPRGQRTGSRSAKHSIPHNGATCGNSLCDSPHIAVDERLCPGPEGLELCSRCYKRFKVERRRAREAQRAVTDDWRRPKRRRSGIAVDGDRASHEVKSYDEKLVKNYSEKPPSSEYSRGREPAKEPSPLITPLSNLERSEKSSDLHNVSTSTLKEHDRRTAQSPRKHRSHREKDDQGLERNNHVRDMSTYDEAEFYKYGRVEEDDDYYHDRRCCYSFWSRRRKCVVILSAVLSIIILIIIIALAATLSHRKGFTYTPSFSQVNSTTAFDSGGATRKSVNDTGDGIGAGTDSYTYYQGNASNFPATSKWVSFKDMWTANLDTFKNSCGWLNRGPNNTPETIQDIYNAIQDRANASLVDHRIILATIIQETNGCPLNPPTTSSGGTRNPGLMQSHDGHEYDAKHSRLSILQMVQDGTQGTGHGWGLVDNLNTYGNPYKAMRGYNSGYIPESGNLSEKAGATACYVSDIANRLTGWVRAESKCSEG</sequence>
<keyword evidence="4" id="KW-1185">Reference proteome</keyword>
<reference evidence="3" key="1">
    <citation type="journal article" date="2020" name="Stud. Mycol.">
        <title>101 Dothideomycetes genomes: a test case for predicting lifestyles and emergence of pathogens.</title>
        <authorList>
            <person name="Haridas S."/>
            <person name="Albert R."/>
            <person name="Binder M."/>
            <person name="Bloem J."/>
            <person name="Labutti K."/>
            <person name="Salamov A."/>
            <person name="Andreopoulos B."/>
            <person name="Baker S."/>
            <person name="Barry K."/>
            <person name="Bills G."/>
            <person name="Bluhm B."/>
            <person name="Cannon C."/>
            <person name="Castanera R."/>
            <person name="Culley D."/>
            <person name="Daum C."/>
            <person name="Ezra D."/>
            <person name="Gonzalez J."/>
            <person name="Henrissat B."/>
            <person name="Kuo A."/>
            <person name="Liang C."/>
            <person name="Lipzen A."/>
            <person name="Lutzoni F."/>
            <person name="Magnuson J."/>
            <person name="Mondo S."/>
            <person name="Nolan M."/>
            <person name="Ohm R."/>
            <person name="Pangilinan J."/>
            <person name="Park H.-J."/>
            <person name="Ramirez L."/>
            <person name="Alfaro M."/>
            <person name="Sun H."/>
            <person name="Tritt A."/>
            <person name="Yoshinaga Y."/>
            <person name="Zwiers L.-H."/>
            <person name="Turgeon B."/>
            <person name="Goodwin S."/>
            <person name="Spatafora J."/>
            <person name="Crous P."/>
            <person name="Grigoriev I."/>
        </authorList>
    </citation>
    <scope>NUCLEOTIDE SEQUENCE</scope>
    <source>
        <strain evidence="3">CBS 207.26</strain>
    </source>
</reference>
<feature type="compositionally biased region" description="Low complexity" evidence="1">
    <location>
        <begin position="35"/>
        <end position="47"/>
    </location>
</feature>
<feature type="region of interest" description="Disordered" evidence="1">
    <location>
        <begin position="1"/>
        <end position="73"/>
    </location>
</feature>
<evidence type="ECO:0000313" key="4">
    <source>
        <dbReference type="Proteomes" id="UP000800200"/>
    </source>
</evidence>
<name>A0A6A6DHX1_9PEZI</name>
<dbReference type="OrthoDB" id="1193027at2759"/>
<feature type="region of interest" description="Disordered" evidence="1">
    <location>
        <begin position="115"/>
        <end position="236"/>
    </location>
</feature>
<proteinExistence type="predicted"/>